<accession>A0A1V1P8M7</accession>
<keyword evidence="2" id="KW-0808">Transferase</keyword>
<dbReference type="Gene3D" id="3.40.250.10">
    <property type="entry name" value="Rhodanese-like domain"/>
    <property type="match status" value="1"/>
</dbReference>
<dbReference type="PROSITE" id="PS50206">
    <property type="entry name" value="RHODANESE_3"/>
    <property type="match status" value="1"/>
</dbReference>
<sequence>MAASLHHSSECLFVDARSQADYDICHIQNAVNLPEHHFEQYLDNFMSKTSPDQTIIAYCGSADCPLGAHLAEKLFFMGFEKVFHLAGGMDAWEQAHLPVQGQ</sequence>
<gene>
    <name evidence="2" type="ORF">OMM_08240</name>
</gene>
<dbReference type="SUPFAM" id="SSF52821">
    <property type="entry name" value="Rhodanese/Cell cycle control phosphatase"/>
    <property type="match status" value="1"/>
</dbReference>
<evidence type="ECO:0000259" key="1">
    <source>
        <dbReference type="PROSITE" id="PS50206"/>
    </source>
</evidence>
<name>A0A1V1P8M7_9BACT</name>
<dbReference type="AlphaFoldDB" id="A0A1V1P8M7"/>
<feature type="domain" description="Rhodanese" evidence="1">
    <location>
        <begin position="7"/>
        <end position="101"/>
    </location>
</feature>
<dbReference type="CDD" id="cd00158">
    <property type="entry name" value="RHOD"/>
    <property type="match status" value="1"/>
</dbReference>
<dbReference type="GO" id="GO:0016740">
    <property type="term" value="F:transferase activity"/>
    <property type="evidence" value="ECO:0007669"/>
    <property type="project" value="UniProtKB-KW"/>
</dbReference>
<dbReference type="Proteomes" id="UP000189670">
    <property type="component" value="Unassembled WGS sequence"/>
</dbReference>
<organism evidence="2 3">
    <name type="scientific">Candidatus Magnetoglobus multicellularis str. Araruama</name>
    <dbReference type="NCBI Taxonomy" id="890399"/>
    <lineage>
        <taxon>Bacteria</taxon>
        <taxon>Pseudomonadati</taxon>
        <taxon>Thermodesulfobacteriota</taxon>
        <taxon>Desulfobacteria</taxon>
        <taxon>Desulfobacterales</taxon>
        <taxon>Desulfobacteraceae</taxon>
        <taxon>Candidatus Magnetoglobus</taxon>
    </lineage>
</organism>
<comment type="caution">
    <text evidence="2">The sequence shown here is derived from an EMBL/GenBank/DDBJ whole genome shotgun (WGS) entry which is preliminary data.</text>
</comment>
<dbReference type="PANTHER" id="PTHR43031">
    <property type="entry name" value="FAD-DEPENDENT OXIDOREDUCTASE"/>
    <property type="match status" value="1"/>
</dbReference>
<dbReference type="InterPro" id="IPR050229">
    <property type="entry name" value="GlpE_sulfurtransferase"/>
</dbReference>
<dbReference type="Pfam" id="PF00581">
    <property type="entry name" value="Rhodanese"/>
    <property type="match status" value="1"/>
</dbReference>
<dbReference type="PANTHER" id="PTHR43031:SF7">
    <property type="entry name" value="NITRIC OXIDE REDUCTASE FLRD-NAD(+) REDUCTASE"/>
    <property type="match status" value="1"/>
</dbReference>
<proteinExistence type="predicted"/>
<evidence type="ECO:0000313" key="3">
    <source>
        <dbReference type="Proteomes" id="UP000189670"/>
    </source>
</evidence>
<protein>
    <submittedName>
        <fullName evidence="2">Thiosulfate sulfurtransferase glpE</fullName>
    </submittedName>
</protein>
<dbReference type="EMBL" id="ATBP01000296">
    <property type="protein sequence ID" value="ETR71259.1"/>
    <property type="molecule type" value="Genomic_DNA"/>
</dbReference>
<reference evidence="3" key="1">
    <citation type="submission" date="2012-11" db="EMBL/GenBank/DDBJ databases">
        <authorList>
            <person name="Lucero-Rivera Y.E."/>
            <person name="Tovar-Ramirez D."/>
        </authorList>
    </citation>
    <scope>NUCLEOTIDE SEQUENCE [LARGE SCALE GENOMIC DNA]</scope>
    <source>
        <strain evidence="3">Araruama</strain>
    </source>
</reference>
<dbReference type="InterPro" id="IPR036873">
    <property type="entry name" value="Rhodanese-like_dom_sf"/>
</dbReference>
<dbReference type="InterPro" id="IPR001763">
    <property type="entry name" value="Rhodanese-like_dom"/>
</dbReference>
<evidence type="ECO:0000313" key="2">
    <source>
        <dbReference type="EMBL" id="ETR71259.1"/>
    </source>
</evidence>
<dbReference type="SMART" id="SM00450">
    <property type="entry name" value="RHOD"/>
    <property type="match status" value="1"/>
</dbReference>